<organism evidence="1 2">
    <name type="scientific">Dryococelus australis</name>
    <dbReference type="NCBI Taxonomy" id="614101"/>
    <lineage>
        <taxon>Eukaryota</taxon>
        <taxon>Metazoa</taxon>
        <taxon>Ecdysozoa</taxon>
        <taxon>Arthropoda</taxon>
        <taxon>Hexapoda</taxon>
        <taxon>Insecta</taxon>
        <taxon>Pterygota</taxon>
        <taxon>Neoptera</taxon>
        <taxon>Polyneoptera</taxon>
        <taxon>Phasmatodea</taxon>
        <taxon>Verophasmatodea</taxon>
        <taxon>Anareolatae</taxon>
        <taxon>Phasmatidae</taxon>
        <taxon>Eurycanthinae</taxon>
        <taxon>Dryococelus</taxon>
    </lineage>
</organism>
<name>A0ABQ9HFR0_9NEOP</name>
<dbReference type="EMBL" id="JARBHB010000005">
    <property type="protein sequence ID" value="KAJ8883153.1"/>
    <property type="molecule type" value="Genomic_DNA"/>
</dbReference>
<keyword evidence="2" id="KW-1185">Reference proteome</keyword>
<evidence type="ECO:0000313" key="2">
    <source>
        <dbReference type="Proteomes" id="UP001159363"/>
    </source>
</evidence>
<accession>A0ABQ9HFR0</accession>
<sequence length="105" mass="11646">MYVCGLGYSLFKSFSETLGLCLVSHSAYYRILKKYVTPTIRMTDHILRLVVLLIQTCGWLAIDNLIALGSAQIIYVNSGKIVDFVILQKGQVDGELGKIPPAKHC</sequence>
<protein>
    <submittedName>
        <fullName evidence="1">Uncharacterized protein</fullName>
    </submittedName>
</protein>
<proteinExistence type="predicted"/>
<evidence type="ECO:0000313" key="1">
    <source>
        <dbReference type="EMBL" id="KAJ8883153.1"/>
    </source>
</evidence>
<dbReference type="Proteomes" id="UP001159363">
    <property type="component" value="Chromosome 4"/>
</dbReference>
<gene>
    <name evidence="1" type="ORF">PR048_014993</name>
</gene>
<reference evidence="1 2" key="1">
    <citation type="submission" date="2023-02" db="EMBL/GenBank/DDBJ databases">
        <title>LHISI_Scaffold_Assembly.</title>
        <authorList>
            <person name="Stuart O.P."/>
            <person name="Cleave R."/>
            <person name="Magrath M.J.L."/>
            <person name="Mikheyev A.S."/>
        </authorList>
    </citation>
    <scope>NUCLEOTIDE SEQUENCE [LARGE SCALE GENOMIC DNA]</scope>
    <source>
        <strain evidence="1">Daus_M_001</strain>
        <tissue evidence="1">Leg muscle</tissue>
    </source>
</reference>
<comment type="caution">
    <text evidence="1">The sequence shown here is derived from an EMBL/GenBank/DDBJ whole genome shotgun (WGS) entry which is preliminary data.</text>
</comment>